<evidence type="ECO:0000313" key="13">
    <source>
        <dbReference type="Proteomes" id="UP000236721"/>
    </source>
</evidence>
<keyword evidence="6" id="KW-0317">Glutathione biosynthesis</keyword>
<keyword evidence="9" id="KW-0067">ATP-binding</keyword>
<dbReference type="Gene3D" id="3.30.1490.80">
    <property type="match status" value="1"/>
</dbReference>
<evidence type="ECO:0000256" key="10">
    <source>
        <dbReference type="ARBA" id="ARBA00022842"/>
    </source>
</evidence>
<dbReference type="Gene3D" id="3.40.50.1760">
    <property type="entry name" value="Glutathione synthase, substrate-binding domain superfamily, eukaryotic"/>
    <property type="match status" value="1"/>
</dbReference>
<keyword evidence="13" id="KW-1185">Reference proteome</keyword>
<feature type="domain" description="Glutathione synthase substrate-binding" evidence="11">
    <location>
        <begin position="199"/>
        <end position="306"/>
    </location>
</feature>
<sequence length="478" mass="53221">MKMNYSTAAIQDAINWMMTHNVMLKATPGSSKHAAISLTPATISEARFDALRESAPIFGQLINAVAENHEFLREAIEPVAQGDAFFRELLAMHQAIHQQGDAKRTPLLMMRTDFMDDHEAGPQLIEFNGIAAGMGPFGQRAHELHRYLQQQTPNAFANWSENPHAPLIDNPAISRLAEGVVHVAQGIKAQTEERDLAKFLMVVQENEDNIFDQFLLEQQLREMGIETYRRTFKQLHSSLTTGENERLILDGVGGIDVVYLRAGYQYCDYAAHDLDSKKCCDTLMNTRIFIEQHKVAVNATVSQQLATSKRVQTLLTSMTAEQLTRFDLTLQQAVRVKALLGEMRLVNEKSAEFIRTENVDNWVLKNQGEGGGHCIFGEDIPRKLHQLAPDQYETWALMRRVRPAPRSTPALVVRDGVADTVDDLISELGLFTVHLNGKPVTADNGYAGYLVRSKASTTTEGGVHSGLGVLDSLAYEAH</sequence>
<dbReference type="Pfam" id="PF03199">
    <property type="entry name" value="GSH_synthase"/>
    <property type="match status" value="1"/>
</dbReference>
<dbReference type="InterPro" id="IPR004887">
    <property type="entry name" value="GSH_synth_subst-bd"/>
</dbReference>
<evidence type="ECO:0000256" key="5">
    <source>
        <dbReference type="ARBA" id="ARBA00022598"/>
    </source>
</evidence>
<dbReference type="SUPFAM" id="SSF56059">
    <property type="entry name" value="Glutathione synthetase ATP-binding domain-like"/>
    <property type="match status" value="1"/>
</dbReference>
<dbReference type="InterPro" id="IPR016185">
    <property type="entry name" value="PreATP-grasp_dom_sf"/>
</dbReference>
<evidence type="ECO:0000256" key="2">
    <source>
        <dbReference type="ARBA" id="ARBA00004965"/>
    </source>
</evidence>
<accession>A0A1H6CNR2</accession>
<comment type="pathway">
    <text evidence="2">Sulfur metabolism; glutathione biosynthesis; glutathione from L-cysteine and L-glutamate: step 2/2.</text>
</comment>
<evidence type="ECO:0000256" key="9">
    <source>
        <dbReference type="ARBA" id="ARBA00022840"/>
    </source>
</evidence>
<dbReference type="PIRSF" id="PIRSF001558">
    <property type="entry name" value="GSHase"/>
    <property type="match status" value="1"/>
</dbReference>
<evidence type="ECO:0000259" key="11">
    <source>
        <dbReference type="Pfam" id="PF03199"/>
    </source>
</evidence>
<dbReference type="InterPro" id="IPR014709">
    <property type="entry name" value="Glutathione_synthase_C_euk"/>
</dbReference>
<dbReference type="InterPro" id="IPR037013">
    <property type="entry name" value="GSH-S_sub-bd_sf"/>
</dbReference>
<dbReference type="InterPro" id="IPR014049">
    <property type="entry name" value="Glutathione_synthase_N_euk"/>
</dbReference>
<dbReference type="PANTHER" id="PTHR11130">
    <property type="entry name" value="GLUTATHIONE SYNTHETASE"/>
    <property type="match status" value="1"/>
</dbReference>
<dbReference type="GO" id="GO:0046872">
    <property type="term" value="F:metal ion binding"/>
    <property type="evidence" value="ECO:0007669"/>
    <property type="project" value="UniProtKB-KW"/>
</dbReference>
<dbReference type="GO" id="GO:0004363">
    <property type="term" value="F:glutathione synthase activity"/>
    <property type="evidence" value="ECO:0007669"/>
    <property type="project" value="UniProtKB-EC"/>
</dbReference>
<dbReference type="SUPFAM" id="SSF52440">
    <property type="entry name" value="PreATP-grasp domain"/>
    <property type="match status" value="1"/>
</dbReference>
<dbReference type="GO" id="GO:0043295">
    <property type="term" value="F:glutathione binding"/>
    <property type="evidence" value="ECO:0007669"/>
    <property type="project" value="TreeGrafter"/>
</dbReference>
<comment type="similarity">
    <text evidence="3">Belongs to the eukaryotic GSH synthase family.</text>
</comment>
<dbReference type="PANTHER" id="PTHR11130:SF0">
    <property type="entry name" value="GLUTATHIONE SYNTHETASE"/>
    <property type="match status" value="1"/>
</dbReference>
<dbReference type="GO" id="GO:0005829">
    <property type="term" value="C:cytosol"/>
    <property type="evidence" value="ECO:0007669"/>
    <property type="project" value="TreeGrafter"/>
</dbReference>
<dbReference type="EMBL" id="FNVG01000048">
    <property type="protein sequence ID" value="SEG74417.1"/>
    <property type="molecule type" value="Genomic_DNA"/>
</dbReference>
<dbReference type="UniPathway" id="UPA00142">
    <property type="reaction ID" value="UER00210"/>
</dbReference>
<evidence type="ECO:0000256" key="3">
    <source>
        <dbReference type="ARBA" id="ARBA00010385"/>
    </source>
</evidence>
<dbReference type="Gene3D" id="3.30.470.20">
    <property type="entry name" value="ATP-grasp fold, B domain"/>
    <property type="match status" value="1"/>
</dbReference>
<evidence type="ECO:0000256" key="4">
    <source>
        <dbReference type="ARBA" id="ARBA00012214"/>
    </source>
</evidence>
<dbReference type="InterPro" id="IPR005615">
    <property type="entry name" value="Glutathione_synthase"/>
</dbReference>
<dbReference type="Gene3D" id="3.30.1490.50">
    <property type="match status" value="1"/>
</dbReference>
<dbReference type="EC" id="6.3.2.3" evidence="4"/>
<dbReference type="InterPro" id="IPR014042">
    <property type="entry name" value="Glutathione_synthase_a-hlx"/>
</dbReference>
<comment type="cofactor">
    <cofactor evidence="1">
        <name>Mg(2+)</name>
        <dbReference type="ChEBI" id="CHEBI:18420"/>
    </cofactor>
</comment>
<dbReference type="Pfam" id="PF03917">
    <property type="entry name" value="GSH_synth_ATP"/>
    <property type="match status" value="1"/>
</dbReference>
<dbReference type="OrthoDB" id="5590030at2"/>
<evidence type="ECO:0000313" key="12">
    <source>
        <dbReference type="EMBL" id="SEG74417.1"/>
    </source>
</evidence>
<keyword evidence="8" id="KW-0547">Nucleotide-binding</keyword>
<keyword evidence="7" id="KW-0479">Metal-binding</keyword>
<proteinExistence type="inferred from homology"/>
<keyword evidence="5" id="KW-0436">Ligase</keyword>
<evidence type="ECO:0000256" key="6">
    <source>
        <dbReference type="ARBA" id="ARBA00022684"/>
    </source>
</evidence>
<gene>
    <name evidence="12" type="ORF">SAMN04488244_1482</name>
</gene>
<evidence type="ECO:0000256" key="1">
    <source>
        <dbReference type="ARBA" id="ARBA00001946"/>
    </source>
</evidence>
<dbReference type="GO" id="GO:0005524">
    <property type="term" value="F:ATP binding"/>
    <property type="evidence" value="ECO:0007669"/>
    <property type="project" value="UniProtKB-KW"/>
</dbReference>
<keyword evidence="10" id="KW-0460">Magnesium</keyword>
<reference evidence="13" key="1">
    <citation type="submission" date="2016-10" db="EMBL/GenBank/DDBJ databases">
        <authorList>
            <person name="Varghese N."/>
            <person name="Submissions S."/>
        </authorList>
    </citation>
    <scope>NUCLEOTIDE SEQUENCE [LARGE SCALE GENOMIC DNA]</scope>
    <source>
        <strain evidence="13">CGMCC 1.7062</strain>
    </source>
</reference>
<dbReference type="Gene3D" id="1.10.1080.10">
    <property type="entry name" value="Glutathione Synthetase, Chain A, domain 3"/>
    <property type="match status" value="1"/>
</dbReference>
<evidence type="ECO:0000256" key="8">
    <source>
        <dbReference type="ARBA" id="ARBA00022741"/>
    </source>
</evidence>
<dbReference type="Proteomes" id="UP000236721">
    <property type="component" value="Unassembled WGS sequence"/>
</dbReference>
<protein>
    <recommendedName>
        <fullName evidence="4">glutathione synthase</fullName>
        <ecNumber evidence="4">6.3.2.3</ecNumber>
    </recommendedName>
</protein>
<name>A0A1H6CNR2_9VIBR</name>
<dbReference type="AlphaFoldDB" id="A0A1H6CNR2"/>
<evidence type="ECO:0000256" key="7">
    <source>
        <dbReference type="ARBA" id="ARBA00022723"/>
    </source>
</evidence>
<organism evidence="12 13">
    <name type="scientific">Vibrio hangzhouensis</name>
    <dbReference type="NCBI Taxonomy" id="462991"/>
    <lineage>
        <taxon>Bacteria</taxon>
        <taxon>Pseudomonadati</taxon>
        <taxon>Pseudomonadota</taxon>
        <taxon>Gammaproteobacteria</taxon>
        <taxon>Vibrionales</taxon>
        <taxon>Vibrionaceae</taxon>
        <taxon>Vibrio</taxon>
    </lineage>
</organism>